<accession>A0A7H9ELZ2</accession>
<name>A0A7H9ELZ2_9LACO</name>
<dbReference type="AlphaFoldDB" id="A0A7H9ELZ2"/>
<protein>
    <submittedName>
        <fullName evidence="1">Uncharacterized protein</fullName>
    </submittedName>
</protein>
<sequence>MTNVNNEDKRGPQFSYGLYYGEVILLDWLSKAKQNDEVPPRFAQEYGVDMLAALKKFKDFALLEKTADAYQLTEKGQKLLADHGYFMWAEGKEEFLLSPKDLIRYGEFNVKPPYNRVGSQALDDITMETKDLSKLAVYEDALARLFKDENIIPGIVERTFFSFILQYLGLHGERTEDGQGVRFSATTIFTKPLPVLQQRLGSTDFNPGLYEYVGQRFKEKYGKLLDPVIELDKEDIAKMITDTTRSNTVLQGNRVRLLKSKVKDQAMVTYE</sequence>
<gene>
    <name evidence="1" type="ORF">GTO87_09035</name>
</gene>
<dbReference type="EMBL" id="CP047418">
    <property type="protein sequence ID" value="QLL78716.1"/>
    <property type="molecule type" value="Genomic_DNA"/>
</dbReference>
<dbReference type="Proteomes" id="UP000510886">
    <property type="component" value="Chromosome"/>
</dbReference>
<evidence type="ECO:0000313" key="2">
    <source>
        <dbReference type="Proteomes" id="UP000510886"/>
    </source>
</evidence>
<evidence type="ECO:0000313" key="1">
    <source>
        <dbReference type="EMBL" id="QLL78716.1"/>
    </source>
</evidence>
<dbReference type="RefSeq" id="WP_180848899.1">
    <property type="nucleotide sequence ID" value="NZ_CP047418.1"/>
</dbReference>
<proteinExistence type="predicted"/>
<reference evidence="1 2" key="1">
    <citation type="submission" date="2020-01" db="EMBL/GenBank/DDBJ databases">
        <title>Complete and circular genome sequences of six lactobacillus isolates from horses.</title>
        <authorList>
            <person name="Hassan H.M."/>
        </authorList>
    </citation>
    <scope>NUCLEOTIDE SEQUENCE [LARGE SCALE GENOMIC DNA]</scope>
    <source>
        <strain evidence="1 2">1A</strain>
    </source>
</reference>
<organism evidence="1 2">
    <name type="scientific">Ligilactobacillus saerimneri</name>
    <dbReference type="NCBI Taxonomy" id="228229"/>
    <lineage>
        <taxon>Bacteria</taxon>
        <taxon>Bacillati</taxon>
        <taxon>Bacillota</taxon>
        <taxon>Bacilli</taxon>
        <taxon>Lactobacillales</taxon>
        <taxon>Lactobacillaceae</taxon>
        <taxon>Ligilactobacillus</taxon>
    </lineage>
</organism>
<dbReference type="KEGG" id="lsw:GTO87_09035"/>